<protein>
    <submittedName>
        <fullName evidence="1">Uncharacterized protein</fullName>
    </submittedName>
</protein>
<comment type="caution">
    <text evidence="1">The sequence shown here is derived from an EMBL/GenBank/DDBJ whole genome shotgun (WGS) entry which is preliminary data.</text>
</comment>
<organism evidence="1 2">
    <name type="scientific">Trichoderma lentiforme</name>
    <dbReference type="NCBI Taxonomy" id="1567552"/>
    <lineage>
        <taxon>Eukaryota</taxon>
        <taxon>Fungi</taxon>
        <taxon>Dikarya</taxon>
        <taxon>Ascomycota</taxon>
        <taxon>Pezizomycotina</taxon>
        <taxon>Sordariomycetes</taxon>
        <taxon>Hypocreomycetidae</taxon>
        <taxon>Hypocreales</taxon>
        <taxon>Hypocreaceae</taxon>
        <taxon>Trichoderma</taxon>
    </lineage>
</organism>
<accession>A0A9P5CBG5</accession>
<gene>
    <name evidence="1" type="ORF">CFAM422_006390</name>
</gene>
<dbReference type="EMBL" id="QLNT01000010">
    <property type="protein sequence ID" value="KAF3071461.1"/>
    <property type="molecule type" value="Genomic_DNA"/>
</dbReference>
<keyword evidence="2" id="KW-1185">Reference proteome</keyword>
<proteinExistence type="predicted"/>
<name>A0A9P5CBG5_9HYPO</name>
<evidence type="ECO:0000313" key="2">
    <source>
        <dbReference type="Proteomes" id="UP000801864"/>
    </source>
</evidence>
<evidence type="ECO:0000313" key="1">
    <source>
        <dbReference type="EMBL" id="KAF3071461.1"/>
    </source>
</evidence>
<reference evidence="1 2" key="1">
    <citation type="submission" date="2018-06" db="EMBL/GenBank/DDBJ databases">
        <title>Genome analysis of cellulolytic fungus Trichoderma lentiforme CFAM-422.</title>
        <authorList>
            <person name="Steindorff A.S."/>
            <person name="Formighieri E.F."/>
            <person name="Midorikawa G.E.O."/>
            <person name="Tamietti M.S."/>
            <person name="Ramos E.Z."/>
            <person name="Silva A.S."/>
            <person name="Bon E.P.S."/>
            <person name="Mendes T.D."/>
            <person name="Damaso M.C.T."/>
            <person name="Favaro L.C.L."/>
        </authorList>
    </citation>
    <scope>NUCLEOTIDE SEQUENCE [LARGE SCALE GENOMIC DNA]</scope>
    <source>
        <strain evidence="1 2">CFAM-422</strain>
    </source>
</reference>
<dbReference type="Proteomes" id="UP000801864">
    <property type="component" value="Unassembled WGS sequence"/>
</dbReference>
<dbReference type="AlphaFoldDB" id="A0A9P5CBG5"/>
<sequence length="145" mass="16423">MTSMTPDELARVLETFAAEIRQEIRRDTRTIAVNIRPEVLANQLKTRHELMEAQEELRHDLAKIRHDLQTIAHEIEMSQETPNDKLEALDKVLYATGDKFYEMGLLLTLEVDVGEESDSSAQNSAMGAWAAWILDSMLGDPDEAI</sequence>